<gene>
    <name evidence="4" type="ORF">FHR38_005091</name>
</gene>
<keyword evidence="5" id="KW-1185">Reference proteome</keyword>
<dbReference type="InterPro" id="IPR002938">
    <property type="entry name" value="FAD-bd"/>
</dbReference>
<evidence type="ECO:0000259" key="3">
    <source>
        <dbReference type="Pfam" id="PF01494"/>
    </source>
</evidence>
<evidence type="ECO:0000256" key="2">
    <source>
        <dbReference type="ARBA" id="ARBA00023033"/>
    </source>
</evidence>
<name>A0A7W7SV02_9ACTN</name>
<feature type="domain" description="FAD-binding" evidence="3">
    <location>
        <begin position="4"/>
        <end position="355"/>
    </location>
</feature>
<dbReference type="SUPFAM" id="SSF54373">
    <property type="entry name" value="FAD-linked reductases, C-terminal domain"/>
    <property type="match status" value="1"/>
</dbReference>
<proteinExistence type="predicted"/>
<dbReference type="GO" id="GO:0004497">
    <property type="term" value="F:monooxygenase activity"/>
    <property type="evidence" value="ECO:0007669"/>
    <property type="project" value="UniProtKB-KW"/>
</dbReference>
<dbReference type="Pfam" id="PF01494">
    <property type="entry name" value="FAD_binding_3"/>
    <property type="match status" value="1"/>
</dbReference>
<dbReference type="Gene3D" id="3.30.9.30">
    <property type="match status" value="1"/>
</dbReference>
<evidence type="ECO:0000256" key="1">
    <source>
        <dbReference type="ARBA" id="ARBA00023002"/>
    </source>
</evidence>
<dbReference type="PANTHER" id="PTHR13789:SF309">
    <property type="entry name" value="PUTATIVE (AFU_ORTHOLOGUE AFUA_6G14510)-RELATED"/>
    <property type="match status" value="1"/>
</dbReference>
<dbReference type="Gene3D" id="3.50.50.60">
    <property type="entry name" value="FAD/NAD(P)-binding domain"/>
    <property type="match status" value="1"/>
</dbReference>
<organism evidence="4 5">
    <name type="scientific">Micromonospora polyrhachis</name>
    <dbReference type="NCBI Taxonomy" id="1282883"/>
    <lineage>
        <taxon>Bacteria</taxon>
        <taxon>Bacillati</taxon>
        <taxon>Actinomycetota</taxon>
        <taxon>Actinomycetes</taxon>
        <taxon>Micromonosporales</taxon>
        <taxon>Micromonosporaceae</taxon>
        <taxon>Micromonospora</taxon>
    </lineage>
</organism>
<dbReference type="InterPro" id="IPR036188">
    <property type="entry name" value="FAD/NAD-bd_sf"/>
</dbReference>
<comment type="caution">
    <text evidence="4">The sequence shown here is derived from an EMBL/GenBank/DDBJ whole genome shotgun (WGS) entry which is preliminary data.</text>
</comment>
<evidence type="ECO:0000313" key="5">
    <source>
        <dbReference type="Proteomes" id="UP000578819"/>
    </source>
</evidence>
<dbReference type="Proteomes" id="UP000578819">
    <property type="component" value="Unassembled WGS sequence"/>
</dbReference>
<dbReference type="EMBL" id="JACHJW010000001">
    <property type="protein sequence ID" value="MBB4961358.1"/>
    <property type="molecule type" value="Genomic_DNA"/>
</dbReference>
<accession>A0A7W7SV02</accession>
<dbReference type="InterPro" id="IPR050493">
    <property type="entry name" value="FAD-dep_Monooxygenase_BioMet"/>
</dbReference>
<evidence type="ECO:0000313" key="4">
    <source>
        <dbReference type="EMBL" id="MBB4961358.1"/>
    </source>
</evidence>
<dbReference type="GO" id="GO:0071949">
    <property type="term" value="F:FAD binding"/>
    <property type="evidence" value="ECO:0007669"/>
    <property type="project" value="InterPro"/>
</dbReference>
<dbReference type="RefSeq" id="WP_184536963.1">
    <property type="nucleotide sequence ID" value="NZ_JACHJW010000001.1"/>
</dbReference>
<protein>
    <submittedName>
        <fullName evidence="4">2-polyprenyl-6-methoxyphenol hydroxylase-like FAD-dependent oxidoreductase</fullName>
    </submittedName>
</protein>
<dbReference type="SUPFAM" id="SSF51905">
    <property type="entry name" value="FAD/NAD(P)-binding domain"/>
    <property type="match status" value="1"/>
</dbReference>
<dbReference type="AlphaFoldDB" id="A0A7W7SV02"/>
<reference evidence="4 5" key="1">
    <citation type="submission" date="2020-08" db="EMBL/GenBank/DDBJ databases">
        <title>Sequencing the genomes of 1000 actinobacteria strains.</title>
        <authorList>
            <person name="Klenk H.-P."/>
        </authorList>
    </citation>
    <scope>NUCLEOTIDE SEQUENCE [LARGE SCALE GENOMIC DNA]</scope>
    <source>
        <strain evidence="4 5">DSM 45886</strain>
    </source>
</reference>
<dbReference type="PANTHER" id="PTHR13789">
    <property type="entry name" value="MONOOXYGENASE"/>
    <property type="match status" value="1"/>
</dbReference>
<dbReference type="PRINTS" id="PR00420">
    <property type="entry name" value="RNGMNOXGNASE"/>
</dbReference>
<keyword evidence="2" id="KW-0503">Monooxygenase</keyword>
<keyword evidence="1" id="KW-0560">Oxidoreductase</keyword>
<sequence>MRTAVVVGAGLGGLAAAGALARSGWQVTLLERNDRIRAERTALVLWPNGVRALRALGLGGGLDAIATPLPDTGIRRPDGHWLVQPRATAVERAPVVVHREDLHDALIAGLGDRVEIRTGMAVRTVRTTAGERPAVGDERSTVEADLVVAADGVDSVVRRRLAPEATVVSSGCAAWRAVIPWYRAPQLPPDRPVGSETLGAGYRFVAASLGERGSSGGSTRGGIYWVATAAGASRPESPETQLALLRRWYADWPAPIGELLAATEPDDLVQQEVRELRPLPRRYGFPVGPGGFVLLGDSAHAMPHHLGQGACLAFEDAATLQAVTREAVPGKPLCAAVESYSTVRLPRTATMVRQTRRMSAVLQTRGRLALRARDAALGRITPRLLGSAASAAAQWEPPR</sequence>